<dbReference type="SUPFAM" id="SSF53613">
    <property type="entry name" value="Ribokinase-like"/>
    <property type="match status" value="1"/>
</dbReference>
<evidence type="ECO:0000313" key="5">
    <source>
        <dbReference type="EMBL" id="VAW20856.1"/>
    </source>
</evidence>
<keyword evidence="2 5" id="KW-0808">Transferase</keyword>
<dbReference type="PROSITE" id="PS00584">
    <property type="entry name" value="PFKB_KINASES_2"/>
    <property type="match status" value="1"/>
</dbReference>
<dbReference type="Pfam" id="PF00294">
    <property type="entry name" value="PfkB"/>
    <property type="match status" value="1"/>
</dbReference>
<dbReference type="PANTHER" id="PTHR43085">
    <property type="entry name" value="HEXOKINASE FAMILY MEMBER"/>
    <property type="match status" value="1"/>
</dbReference>
<dbReference type="EMBL" id="UOEP01000130">
    <property type="protein sequence ID" value="VAW20856.1"/>
    <property type="molecule type" value="Genomic_DNA"/>
</dbReference>
<name>A0A3B0UMN8_9ZZZZ</name>
<evidence type="ECO:0000256" key="2">
    <source>
        <dbReference type="ARBA" id="ARBA00022679"/>
    </source>
</evidence>
<sequence>MVQFNNKKILCFGEVLWDMLPTGPKPGGAPMNVAAHLQKAGQNVSIISRIGKDKEGEELILFLKRLGLGTNLIQEDDKLPTSKVLVHLDNRNNATYEICRPVAWDSISVTESNLEEAGASGLIIFGTLASRGDVTRRSLLKLIDSSAIKLIDVNLRPPYGRQEVVDELLFKADIAKLNNDELAKIGEWHHCIAEEKELMAWMARHYGINMVCVTRGAAGAILYHEGAFYEHPGFKVDTADTVGAGDAFLAGFVASIINGRAPGESLAFACATGALVASKEGAVPNYHPDEIKLLMK</sequence>
<evidence type="ECO:0000256" key="1">
    <source>
        <dbReference type="ARBA" id="ARBA00010688"/>
    </source>
</evidence>
<dbReference type="GO" id="GO:0008865">
    <property type="term" value="F:fructokinase activity"/>
    <property type="evidence" value="ECO:0007669"/>
    <property type="project" value="UniProtKB-EC"/>
</dbReference>
<evidence type="ECO:0000256" key="3">
    <source>
        <dbReference type="ARBA" id="ARBA00022777"/>
    </source>
</evidence>
<evidence type="ECO:0000259" key="4">
    <source>
        <dbReference type="Pfam" id="PF00294"/>
    </source>
</evidence>
<accession>A0A3B0UMN8</accession>
<dbReference type="PANTHER" id="PTHR43085:SF57">
    <property type="entry name" value="CARBOHYDRATE KINASE PFKB DOMAIN-CONTAINING PROTEIN"/>
    <property type="match status" value="1"/>
</dbReference>
<reference evidence="5" key="1">
    <citation type="submission" date="2018-06" db="EMBL/GenBank/DDBJ databases">
        <authorList>
            <person name="Zhirakovskaya E."/>
        </authorList>
    </citation>
    <scope>NUCLEOTIDE SEQUENCE</scope>
</reference>
<keyword evidence="3 5" id="KW-0418">Kinase</keyword>
<proteinExistence type="inferred from homology"/>
<feature type="domain" description="Carbohydrate kinase PfkB" evidence="4">
    <location>
        <begin position="25"/>
        <end position="283"/>
    </location>
</feature>
<comment type="similarity">
    <text evidence="1">Belongs to the carbohydrate kinase PfkB family.</text>
</comment>
<organism evidence="5">
    <name type="scientific">hydrothermal vent metagenome</name>
    <dbReference type="NCBI Taxonomy" id="652676"/>
    <lineage>
        <taxon>unclassified sequences</taxon>
        <taxon>metagenomes</taxon>
        <taxon>ecological metagenomes</taxon>
    </lineage>
</organism>
<dbReference type="Gene3D" id="3.40.1190.20">
    <property type="match status" value="1"/>
</dbReference>
<dbReference type="InterPro" id="IPR002173">
    <property type="entry name" value="Carboh/pur_kinase_PfkB_CS"/>
</dbReference>
<dbReference type="InterPro" id="IPR029056">
    <property type="entry name" value="Ribokinase-like"/>
</dbReference>
<gene>
    <name evidence="5" type="ORF">MNBD_BACTEROID01-1554</name>
</gene>
<protein>
    <submittedName>
        <fullName evidence="5">Fructokinase</fullName>
        <ecNumber evidence="5">2.7.1.4</ecNumber>
    </submittedName>
</protein>
<dbReference type="CDD" id="cd01167">
    <property type="entry name" value="bac_FRK"/>
    <property type="match status" value="1"/>
</dbReference>
<dbReference type="InterPro" id="IPR011611">
    <property type="entry name" value="PfkB_dom"/>
</dbReference>
<dbReference type="AlphaFoldDB" id="A0A3B0UMN8"/>
<dbReference type="EC" id="2.7.1.4" evidence="5"/>
<dbReference type="InterPro" id="IPR050306">
    <property type="entry name" value="PfkB_Carbo_kinase"/>
</dbReference>